<organism evidence="1 2">
    <name type="scientific">Halodesulfurarchaeum formicicum</name>
    <dbReference type="NCBI Taxonomy" id="1873524"/>
    <lineage>
        <taxon>Archaea</taxon>
        <taxon>Methanobacteriati</taxon>
        <taxon>Methanobacteriota</taxon>
        <taxon>Stenosarchaea group</taxon>
        <taxon>Halobacteria</taxon>
        <taxon>Halobacteriales</taxon>
        <taxon>Halobacteriaceae</taxon>
        <taxon>Halodesulfurarchaeum</taxon>
    </lineage>
</organism>
<proteinExistence type="predicted"/>
<dbReference type="AlphaFoldDB" id="A0A1D8S405"/>
<evidence type="ECO:0000313" key="1">
    <source>
        <dbReference type="EMBL" id="AOW80074.1"/>
    </source>
</evidence>
<dbReference type="EMBL" id="CP016070">
    <property type="protein sequence ID" value="AOW80074.1"/>
    <property type="molecule type" value="Genomic_DNA"/>
</dbReference>
<gene>
    <name evidence="1" type="ORF">HTSR_0889</name>
</gene>
<protein>
    <submittedName>
        <fullName evidence="1">Uncharacterized protein</fullName>
    </submittedName>
</protein>
<evidence type="ECO:0000313" key="2">
    <source>
        <dbReference type="Proteomes" id="UP000185608"/>
    </source>
</evidence>
<dbReference type="STRING" id="1873524.HSR6_0905"/>
<dbReference type="KEGG" id="halh:HTSR_0889"/>
<dbReference type="Proteomes" id="UP000185608">
    <property type="component" value="Chromosome"/>
</dbReference>
<sequence>MTRKKTKISVSRTTIVSLYESRDIDAVLSFDSDFNGLVERVEPGG</sequence>
<reference evidence="1 2" key="1">
    <citation type="submission" date="2016-06" db="EMBL/GenBank/DDBJ databases">
        <title>Discovery of anaerobic lithoheterotrophic haloarchaeon capable of sulfur respiration by hydrogen and formate.</title>
        <authorList>
            <person name="Sorokin D.Y."/>
            <person name="Kublanov I.V."/>
            <person name="Roman P."/>
            <person name="Sinninghe Damste J.S."/>
            <person name="Golyshin P.N."/>
            <person name="Rojo D."/>
            <person name="Ciordia S."/>
            <person name="Mena Md.C."/>
            <person name="Ferrer M."/>
            <person name="Smedile F."/>
            <person name="Messina E."/>
            <person name="La Cono V."/>
            <person name="Yakimov M.M."/>
        </authorList>
    </citation>
    <scope>NUCLEOTIDE SEQUENCE [LARGE SCALE GENOMIC DNA]</scope>
    <source>
        <strain evidence="1 2">HTSR1</strain>
    </source>
</reference>
<name>A0A1D8S405_9EURY</name>
<accession>A0A1D8S405</accession>